<dbReference type="GO" id="GO:0006508">
    <property type="term" value="P:proteolysis"/>
    <property type="evidence" value="ECO:0007669"/>
    <property type="project" value="UniProtKB-KW"/>
</dbReference>
<evidence type="ECO:0000313" key="7">
    <source>
        <dbReference type="Proteomes" id="UP000023152"/>
    </source>
</evidence>
<reference evidence="6 7" key="1">
    <citation type="journal article" date="2013" name="Curr. Biol.">
        <title>The Genome of the Foraminiferan Reticulomyxa filosa.</title>
        <authorList>
            <person name="Glockner G."/>
            <person name="Hulsmann N."/>
            <person name="Schleicher M."/>
            <person name="Noegel A.A."/>
            <person name="Eichinger L."/>
            <person name="Gallinger C."/>
            <person name="Pawlowski J."/>
            <person name="Sierra R."/>
            <person name="Euteneuer U."/>
            <person name="Pillet L."/>
            <person name="Moustafa A."/>
            <person name="Platzer M."/>
            <person name="Groth M."/>
            <person name="Szafranski K."/>
            <person name="Schliwa M."/>
        </authorList>
    </citation>
    <scope>NUCLEOTIDE SEQUENCE [LARGE SCALE GENOMIC DNA]</scope>
</reference>
<gene>
    <name evidence="6" type="ORF">RFI_06257</name>
</gene>
<dbReference type="EMBL" id="ASPP01005268">
    <property type="protein sequence ID" value="ETO30865.1"/>
    <property type="molecule type" value="Genomic_DNA"/>
</dbReference>
<accession>X6NX47</accession>
<proteinExistence type="inferred from homology"/>
<dbReference type="Proteomes" id="UP000023152">
    <property type="component" value="Unassembled WGS sequence"/>
</dbReference>
<dbReference type="Pfam" id="PF02902">
    <property type="entry name" value="Peptidase_C48"/>
    <property type="match status" value="1"/>
</dbReference>
<dbReference type="Gene3D" id="3.40.395.10">
    <property type="entry name" value="Adenoviral Proteinase, Chain A"/>
    <property type="match status" value="1"/>
</dbReference>
<evidence type="ECO:0000256" key="4">
    <source>
        <dbReference type="ARBA" id="ARBA00022807"/>
    </source>
</evidence>
<evidence type="ECO:0000313" key="6">
    <source>
        <dbReference type="EMBL" id="ETO30865.1"/>
    </source>
</evidence>
<keyword evidence="2 6" id="KW-0645">Protease</keyword>
<sequence>MNKNELKQLKLDEEGSISADLFITDCRLSGALGNDDKNAVDMEERNRTSEKRKFRNKRRKHIFKKRQKIYKKRKYLRKKILQCLSQPNQITMSDNQQKEESKQIEMCSTKMQSLTEEQKSIVQQAFEKAEKNPALSFNGEYGCLHSIDILLLKPRRWLNDEIINYYCAMLEKRNKMEINRHKCNIILMNSFFYAKLVVNGYDYAAVSRWTKPAQIKKRGFSGNVKTIFDLDKVIFPINMNNHWFCCCLNIRYKRIEFYNSINFDHSQLYVIFKRYINDEIHDKKLTIKEDWSYYTPTGIPLQDNNCDCGVFTCKFIDWLCDDLVPDFKQKDIYDFRLKIAYEIITDKLL</sequence>
<comment type="similarity">
    <text evidence="1">Belongs to the peptidase C48 family.</text>
</comment>
<dbReference type="PANTHER" id="PTHR12606">
    <property type="entry name" value="SENTRIN/SUMO-SPECIFIC PROTEASE"/>
    <property type="match status" value="1"/>
</dbReference>
<keyword evidence="4" id="KW-0788">Thiol protease</keyword>
<evidence type="ECO:0000256" key="3">
    <source>
        <dbReference type="ARBA" id="ARBA00022801"/>
    </source>
</evidence>
<dbReference type="PROSITE" id="PS50600">
    <property type="entry name" value="ULP_PROTEASE"/>
    <property type="match status" value="1"/>
</dbReference>
<dbReference type="OrthoDB" id="1939479at2759"/>
<feature type="domain" description="Ubiquitin-like protease family profile" evidence="5">
    <location>
        <begin position="142"/>
        <end position="319"/>
    </location>
</feature>
<comment type="caution">
    <text evidence="6">The sequence shown here is derived from an EMBL/GenBank/DDBJ whole genome shotgun (WGS) entry which is preliminary data.</text>
</comment>
<evidence type="ECO:0000256" key="1">
    <source>
        <dbReference type="ARBA" id="ARBA00005234"/>
    </source>
</evidence>
<evidence type="ECO:0000256" key="2">
    <source>
        <dbReference type="ARBA" id="ARBA00022670"/>
    </source>
</evidence>
<keyword evidence="7" id="KW-1185">Reference proteome</keyword>
<dbReference type="GO" id="GO:0016929">
    <property type="term" value="F:deSUMOylase activity"/>
    <property type="evidence" value="ECO:0007669"/>
    <property type="project" value="TreeGrafter"/>
</dbReference>
<protein>
    <submittedName>
        <fullName evidence="6">Ulp1 protease family, catalytic domain containing protein</fullName>
    </submittedName>
</protein>
<dbReference type="SUPFAM" id="SSF54001">
    <property type="entry name" value="Cysteine proteinases"/>
    <property type="match status" value="1"/>
</dbReference>
<evidence type="ECO:0000259" key="5">
    <source>
        <dbReference type="PROSITE" id="PS50600"/>
    </source>
</evidence>
<dbReference type="GO" id="GO:0016926">
    <property type="term" value="P:protein desumoylation"/>
    <property type="evidence" value="ECO:0007669"/>
    <property type="project" value="TreeGrafter"/>
</dbReference>
<organism evidence="6 7">
    <name type="scientific">Reticulomyxa filosa</name>
    <dbReference type="NCBI Taxonomy" id="46433"/>
    <lineage>
        <taxon>Eukaryota</taxon>
        <taxon>Sar</taxon>
        <taxon>Rhizaria</taxon>
        <taxon>Retaria</taxon>
        <taxon>Foraminifera</taxon>
        <taxon>Monothalamids</taxon>
        <taxon>Reticulomyxidae</taxon>
        <taxon>Reticulomyxa</taxon>
    </lineage>
</organism>
<dbReference type="InterPro" id="IPR038765">
    <property type="entry name" value="Papain-like_cys_pep_sf"/>
</dbReference>
<dbReference type="InterPro" id="IPR003653">
    <property type="entry name" value="Peptidase_C48_C"/>
</dbReference>
<dbReference type="GO" id="GO:0005634">
    <property type="term" value="C:nucleus"/>
    <property type="evidence" value="ECO:0007669"/>
    <property type="project" value="TreeGrafter"/>
</dbReference>
<dbReference type="AlphaFoldDB" id="X6NX47"/>
<keyword evidence="3" id="KW-0378">Hydrolase</keyword>
<name>X6NX47_RETFI</name>
<dbReference type="PANTHER" id="PTHR12606:SF1">
    <property type="entry name" value="UBIQUITIN-LIKE-SPECIFIC PROTEASE 1A"/>
    <property type="match status" value="1"/>
</dbReference>